<evidence type="ECO:0000256" key="2">
    <source>
        <dbReference type="ARBA" id="ARBA00022840"/>
    </source>
</evidence>
<dbReference type="GO" id="GO:0016887">
    <property type="term" value="F:ATP hydrolysis activity"/>
    <property type="evidence" value="ECO:0007669"/>
    <property type="project" value="TreeGrafter"/>
</dbReference>
<dbReference type="PANTHER" id="PTHR43384">
    <property type="entry name" value="SEPTUM SITE-DETERMINING PROTEIN MIND HOMOLOG, CHLOROPLASTIC-RELATED"/>
    <property type="match status" value="1"/>
</dbReference>
<dbReference type="GO" id="GO:0051782">
    <property type="term" value="P:negative regulation of cell division"/>
    <property type="evidence" value="ECO:0007669"/>
    <property type="project" value="TreeGrafter"/>
</dbReference>
<evidence type="ECO:0000313" key="3">
    <source>
        <dbReference type="EMBL" id="SQF88987.1"/>
    </source>
</evidence>
<dbReference type="EMBL" id="LS483372">
    <property type="protein sequence ID" value="SQF88987.1"/>
    <property type="molecule type" value="Genomic_DNA"/>
</dbReference>
<dbReference type="CDD" id="cd02042">
    <property type="entry name" value="ParAB_family"/>
    <property type="match status" value="1"/>
</dbReference>
<gene>
    <name evidence="3" type="primary">wssA</name>
    <name evidence="3" type="ORF">NCTC10038_00351</name>
</gene>
<dbReference type="GO" id="GO:0005829">
    <property type="term" value="C:cytosol"/>
    <property type="evidence" value="ECO:0007669"/>
    <property type="project" value="TreeGrafter"/>
</dbReference>
<dbReference type="InterPro" id="IPR050625">
    <property type="entry name" value="ParA/MinD_ATPase"/>
</dbReference>
<dbReference type="Pfam" id="PF06564">
    <property type="entry name" value="CBP_BcsQ"/>
    <property type="match status" value="1"/>
</dbReference>
<dbReference type="Proteomes" id="UP000248640">
    <property type="component" value="Chromosome 1"/>
</dbReference>
<keyword evidence="2" id="KW-0067">ATP-binding</keyword>
<sequence>MGRADHSPIPGTALAESLQRLFEQLNQGAARAVYPPEVAEERHGEVCSDASAPKVVVVVSATGGVGRSTLAAALASGLQRQGHPALALDLDPQNALRYHLCPGFDLPGLGAVSLLNQTWAALPKRGFAGCRMVAFGEADPVQQQSLKRWLGQDLGFLRKRLAGLGLNGQDTVVIDVPAGNTVYLSQALSVADAVLVVVQPDAASFHRLANMDDVLAPYLAGESPLQRFYVINQVDVGHAFSQDMAGVFRLRLGDAVLGAVRRDRAFSEAHAYGRDPLDPLLNTVGCQDINALCRALKGRMHPSH</sequence>
<dbReference type="InterPro" id="IPR017746">
    <property type="entry name" value="Cellulose_synthase_operon_BcsQ"/>
</dbReference>
<evidence type="ECO:0000313" key="4">
    <source>
        <dbReference type="Proteomes" id="UP000248640"/>
    </source>
</evidence>
<dbReference type="SUPFAM" id="SSF52540">
    <property type="entry name" value="P-loop containing nucleoside triphosphate hydrolases"/>
    <property type="match status" value="1"/>
</dbReference>
<dbReference type="PANTHER" id="PTHR43384:SF6">
    <property type="entry name" value="SEPTUM SITE-DETERMINING PROTEIN MIND HOMOLOG, CHLOROPLASTIC"/>
    <property type="match status" value="1"/>
</dbReference>
<dbReference type="InterPro" id="IPR027417">
    <property type="entry name" value="P-loop_NTPase"/>
</dbReference>
<dbReference type="NCBIfam" id="TIGR03371">
    <property type="entry name" value="cellulose_yhjQ"/>
    <property type="match status" value="1"/>
</dbReference>
<name>A0A3M3XU62_PSEFL</name>
<dbReference type="AlphaFoldDB" id="A0A3M3XU62"/>
<dbReference type="Gene3D" id="3.40.50.300">
    <property type="entry name" value="P-loop containing nucleotide triphosphate hydrolases"/>
    <property type="match status" value="1"/>
</dbReference>
<dbReference type="GO" id="GO:0009898">
    <property type="term" value="C:cytoplasmic side of plasma membrane"/>
    <property type="evidence" value="ECO:0007669"/>
    <property type="project" value="TreeGrafter"/>
</dbReference>
<keyword evidence="1" id="KW-0547">Nucleotide-binding</keyword>
<accession>A0A3M3XU62</accession>
<proteinExistence type="predicted"/>
<protein>
    <submittedName>
        <fullName evidence="3">Putative cell morphology-like protein</fullName>
    </submittedName>
</protein>
<organism evidence="3 4">
    <name type="scientific">Pseudomonas fluorescens</name>
    <dbReference type="NCBI Taxonomy" id="294"/>
    <lineage>
        <taxon>Bacteria</taxon>
        <taxon>Pseudomonadati</taxon>
        <taxon>Pseudomonadota</taxon>
        <taxon>Gammaproteobacteria</taxon>
        <taxon>Pseudomonadales</taxon>
        <taxon>Pseudomonadaceae</taxon>
        <taxon>Pseudomonas</taxon>
    </lineage>
</organism>
<reference evidence="3 4" key="1">
    <citation type="submission" date="2018-06" db="EMBL/GenBank/DDBJ databases">
        <authorList>
            <consortium name="Pathogen Informatics"/>
            <person name="Doyle S."/>
        </authorList>
    </citation>
    <scope>NUCLEOTIDE SEQUENCE [LARGE SCALE GENOMIC DNA]</scope>
    <source>
        <strain evidence="3 4">NCTC10038</strain>
    </source>
</reference>
<evidence type="ECO:0000256" key="1">
    <source>
        <dbReference type="ARBA" id="ARBA00022741"/>
    </source>
</evidence>
<dbReference type="GO" id="GO:0005524">
    <property type="term" value="F:ATP binding"/>
    <property type="evidence" value="ECO:0007669"/>
    <property type="project" value="UniProtKB-KW"/>
</dbReference>